<evidence type="ECO:0000256" key="2">
    <source>
        <dbReference type="ARBA" id="ARBA00022475"/>
    </source>
</evidence>
<evidence type="ECO:0000256" key="5">
    <source>
        <dbReference type="ARBA" id="ARBA00023136"/>
    </source>
</evidence>
<protein>
    <submittedName>
        <fullName evidence="7">PH regulation protein F</fullName>
    </submittedName>
</protein>
<accession>A0ABX7WXU9</accession>
<keyword evidence="8" id="KW-1185">Reference proteome</keyword>
<reference evidence="7 8" key="1">
    <citation type="submission" date="2021-04" db="EMBL/GenBank/DDBJ databases">
        <title>Genomics, taxonomy and metabolism of representatives of sulfur bacteria of the genus Thiothrix: Thiothrix fructosivorans QT, Thiothrix unzii A1T and three new species, Thiothrix subterranea sp. nov., Thiothrix litoralis sp. nov. and 'Candidatus Thiothrix anitrata' sp. nov.</title>
        <authorList>
            <person name="Ravin N.V."/>
            <person name="Smolyakov D."/>
            <person name="Rudenko T.S."/>
            <person name="Mardanov A.V."/>
            <person name="Beletsky A.V."/>
            <person name="Markov N.D."/>
            <person name="Fomenkov A.I."/>
            <person name="Roberts R.J."/>
            <person name="Karnachuk O.V."/>
            <person name="Novikov A."/>
            <person name="Grabovich M.Y."/>
        </authorList>
    </citation>
    <scope>NUCLEOTIDE SEQUENCE [LARGE SCALE GENOMIC DNA]</scope>
    <source>
        <strain evidence="7 8">AS</strain>
    </source>
</reference>
<evidence type="ECO:0000256" key="3">
    <source>
        <dbReference type="ARBA" id="ARBA00022692"/>
    </source>
</evidence>
<keyword evidence="3 6" id="KW-0812">Transmembrane</keyword>
<evidence type="ECO:0000256" key="1">
    <source>
        <dbReference type="ARBA" id="ARBA00004651"/>
    </source>
</evidence>
<evidence type="ECO:0000313" key="7">
    <source>
        <dbReference type="EMBL" id="QTR47837.1"/>
    </source>
</evidence>
<feature type="transmembrane region" description="Helical" evidence="6">
    <location>
        <begin position="59"/>
        <end position="78"/>
    </location>
</feature>
<comment type="subcellular location">
    <subcellularLocation>
        <location evidence="1">Cell membrane</location>
        <topology evidence="1">Multi-pass membrane protein</topology>
    </subcellularLocation>
</comment>
<evidence type="ECO:0000256" key="6">
    <source>
        <dbReference type="SAM" id="Phobius"/>
    </source>
</evidence>
<gene>
    <name evidence="7" type="ORF">J9253_07940</name>
</gene>
<evidence type="ECO:0000313" key="8">
    <source>
        <dbReference type="Proteomes" id="UP000672039"/>
    </source>
</evidence>
<dbReference type="Proteomes" id="UP000672039">
    <property type="component" value="Chromosome"/>
</dbReference>
<dbReference type="Pfam" id="PF04066">
    <property type="entry name" value="MrpF_PhaF"/>
    <property type="match status" value="1"/>
</dbReference>
<sequence length="89" mass="9443">MMQVFWGLVILALLLALLTGLVAILSRNSTVEWVMAAQLLGTSGVGILLVLGVSLPLPVLVDVALVLVVLAVLVTAVFTRRQAQRGQHD</sequence>
<keyword evidence="2" id="KW-1003">Cell membrane</keyword>
<keyword evidence="5 6" id="KW-0472">Membrane</keyword>
<feature type="transmembrane region" description="Helical" evidence="6">
    <location>
        <begin position="33"/>
        <end position="53"/>
    </location>
</feature>
<proteinExistence type="predicted"/>
<name>A0ABX7WXU9_9GAMM</name>
<evidence type="ECO:0000256" key="4">
    <source>
        <dbReference type="ARBA" id="ARBA00022989"/>
    </source>
</evidence>
<dbReference type="RefSeq" id="WP_210224074.1">
    <property type="nucleotide sequence ID" value="NZ_CP072801.1"/>
</dbReference>
<organism evidence="7 8">
    <name type="scientific">Thiothrix litoralis</name>
    <dbReference type="NCBI Taxonomy" id="2891210"/>
    <lineage>
        <taxon>Bacteria</taxon>
        <taxon>Pseudomonadati</taxon>
        <taxon>Pseudomonadota</taxon>
        <taxon>Gammaproteobacteria</taxon>
        <taxon>Thiotrichales</taxon>
        <taxon>Thiotrichaceae</taxon>
        <taxon>Thiothrix</taxon>
    </lineage>
</organism>
<dbReference type="EMBL" id="CP072801">
    <property type="protein sequence ID" value="QTR47837.1"/>
    <property type="molecule type" value="Genomic_DNA"/>
</dbReference>
<dbReference type="InterPro" id="IPR007208">
    <property type="entry name" value="MrpF/PhaF-like"/>
</dbReference>
<keyword evidence="4 6" id="KW-1133">Transmembrane helix</keyword>
<feature type="transmembrane region" description="Helical" evidence="6">
    <location>
        <begin position="6"/>
        <end position="26"/>
    </location>
</feature>